<reference evidence="6 7" key="1">
    <citation type="submission" date="2021-03" db="EMBL/GenBank/DDBJ databases">
        <title>Sequencing the genomes of 1000 actinobacteria strains.</title>
        <authorList>
            <person name="Klenk H.-P."/>
        </authorList>
    </citation>
    <scope>NUCLEOTIDE SEQUENCE [LARGE SCALE GENOMIC DNA]</scope>
    <source>
        <strain evidence="6 7">DSM 14566</strain>
    </source>
</reference>
<keyword evidence="2" id="KW-0808">Transferase</keyword>
<gene>
    <name evidence="6" type="ORF">JOF43_001378</name>
</gene>
<dbReference type="InterPro" id="IPR050406">
    <property type="entry name" value="FGGY_Carb_Kinase"/>
</dbReference>
<evidence type="ECO:0000259" key="5">
    <source>
        <dbReference type="Pfam" id="PF02782"/>
    </source>
</evidence>
<dbReference type="Proteomes" id="UP001519290">
    <property type="component" value="Unassembled WGS sequence"/>
</dbReference>
<dbReference type="CDD" id="cd07773">
    <property type="entry name" value="ASKHA_NBD_FGGY_FK"/>
    <property type="match status" value="1"/>
</dbReference>
<evidence type="ECO:0000313" key="6">
    <source>
        <dbReference type="EMBL" id="MBP2381421.1"/>
    </source>
</evidence>
<dbReference type="GO" id="GO:0016301">
    <property type="term" value="F:kinase activity"/>
    <property type="evidence" value="ECO:0007669"/>
    <property type="project" value="UniProtKB-KW"/>
</dbReference>
<dbReference type="Pfam" id="PF00370">
    <property type="entry name" value="FGGY_N"/>
    <property type="match status" value="1"/>
</dbReference>
<keyword evidence="3 6" id="KW-0418">Kinase</keyword>
<comment type="similarity">
    <text evidence="1">Belongs to the FGGY kinase family.</text>
</comment>
<dbReference type="Gene3D" id="3.30.420.40">
    <property type="match status" value="2"/>
</dbReference>
<dbReference type="PANTHER" id="PTHR43095:SF2">
    <property type="entry name" value="GLUCONOKINASE"/>
    <property type="match status" value="1"/>
</dbReference>
<evidence type="ECO:0000313" key="7">
    <source>
        <dbReference type="Proteomes" id="UP001519290"/>
    </source>
</evidence>
<evidence type="ECO:0000256" key="1">
    <source>
        <dbReference type="ARBA" id="ARBA00009156"/>
    </source>
</evidence>
<dbReference type="PANTHER" id="PTHR43095">
    <property type="entry name" value="SUGAR KINASE"/>
    <property type="match status" value="1"/>
</dbReference>
<name>A0ABS4WZ72_9MICO</name>
<dbReference type="EMBL" id="JAGIOD010000001">
    <property type="protein sequence ID" value="MBP2381421.1"/>
    <property type="molecule type" value="Genomic_DNA"/>
</dbReference>
<feature type="domain" description="Carbohydrate kinase FGGY N-terminal" evidence="4">
    <location>
        <begin position="4"/>
        <end position="246"/>
    </location>
</feature>
<keyword evidence="7" id="KW-1185">Reference proteome</keyword>
<organism evidence="6 7">
    <name type="scientific">Brachybacterium sacelli</name>
    <dbReference type="NCBI Taxonomy" id="173364"/>
    <lineage>
        <taxon>Bacteria</taxon>
        <taxon>Bacillati</taxon>
        <taxon>Actinomycetota</taxon>
        <taxon>Actinomycetes</taxon>
        <taxon>Micrococcales</taxon>
        <taxon>Dermabacteraceae</taxon>
        <taxon>Brachybacterium</taxon>
    </lineage>
</organism>
<dbReference type="InterPro" id="IPR000577">
    <property type="entry name" value="Carb_kinase_FGGY"/>
</dbReference>
<dbReference type="Pfam" id="PF02782">
    <property type="entry name" value="FGGY_C"/>
    <property type="match status" value="1"/>
</dbReference>
<evidence type="ECO:0000259" key="4">
    <source>
        <dbReference type="Pfam" id="PF00370"/>
    </source>
</evidence>
<sequence length="495" mass="53480">MRIYAVDVGTTNLKVVLYDEELRRLAAATTPAVYDREGLRVEYDPDRLFRAIVDLIRECARGDDEASRSAQEDAVIVLTGQAESFVLNDARGSPVRPGLSWLDDRASVQAAEIAEEFGPDAAFAVTGQPFPSSTWPASKLSWLSQNEPASLGTASSVLMIKDDLVRRFTGAAQGEATTRGFTYFWNVRDKTYWAPMLDYCGISEQALPPVLPAGTDAGPIRPEVTALLPNAASYRLNVGALDHFCAMIGTGSYAPGAVSESAGTVLSLSLLDPDWTFDEKRRTSFHEGLGREDIVLFDGVDGGGAALDWFLRSGLGGMDYAALEKALAGRGDIEAHAPLFLPYLTGVNPPDYFEDAKGAFVDLVFAHDGIDMAYAVEEGVAHLLRRTLAHLGTRPIHEIVSTGGGTASAFWTQLKADVCGIDIVVPAAPEATCRGAAVLALVAAGRLDHHTDANSLNPPARRRYEASAGPVRDQRYRRFQELLGRLFPPHDTEVR</sequence>
<dbReference type="RefSeq" id="WP_209900554.1">
    <property type="nucleotide sequence ID" value="NZ_BAAAJW010000002.1"/>
</dbReference>
<protein>
    <submittedName>
        <fullName evidence="6">Sugar (Pentulose or hexulose) kinase</fullName>
    </submittedName>
</protein>
<dbReference type="InterPro" id="IPR018485">
    <property type="entry name" value="FGGY_C"/>
</dbReference>
<evidence type="ECO:0000256" key="3">
    <source>
        <dbReference type="ARBA" id="ARBA00022777"/>
    </source>
</evidence>
<dbReference type="SUPFAM" id="SSF53067">
    <property type="entry name" value="Actin-like ATPase domain"/>
    <property type="match status" value="2"/>
</dbReference>
<proteinExistence type="inferred from homology"/>
<dbReference type="PIRSF" id="PIRSF000538">
    <property type="entry name" value="GlpK"/>
    <property type="match status" value="1"/>
</dbReference>
<comment type="caution">
    <text evidence="6">The sequence shown here is derived from an EMBL/GenBank/DDBJ whole genome shotgun (WGS) entry which is preliminary data.</text>
</comment>
<accession>A0ABS4WZ72</accession>
<evidence type="ECO:0000256" key="2">
    <source>
        <dbReference type="ARBA" id="ARBA00022679"/>
    </source>
</evidence>
<feature type="domain" description="Carbohydrate kinase FGGY C-terminal" evidence="5">
    <location>
        <begin position="278"/>
        <end position="444"/>
    </location>
</feature>
<dbReference type="InterPro" id="IPR043129">
    <property type="entry name" value="ATPase_NBD"/>
</dbReference>
<dbReference type="InterPro" id="IPR018484">
    <property type="entry name" value="FGGY_N"/>
</dbReference>